<dbReference type="AlphaFoldDB" id="A0AA91GDN8"/>
<keyword evidence="1" id="KW-0560">Oxidoreductase</keyword>
<sequence>MYDMTEEIKVQEIETLVETAKKAQAEYESFTQEQVDAVVKNVYQKTLDNAEKLAISANQETGFGKVSDKVIKNTFASEQVYESIKDLPTVGVINRRKEEKIIEIGIPLGVVAGLIPSTNPTATVIFKSLIALKTRNAIVFSPHPKALKSILMAVEIIEQAAVEAGAPAGLVQVIKEPTLDATSALMKHENVSLILATGGKAMVQAAYSSGNPAIGVGPGNVPVLIDKTADIAHAIDCVVSSKTFDNGIICASEQALVVDKSVKDAVIEQLKAKKAYFMNEEESAKVSQFILRETGTLNPDIVGKSASDVANLVGISVPDATSILISEQSEIGTHNPYSREKLTPILGLFTVDSFEAGVETCKALLANEGTGHTAVIHTTKDANAEIFGLEMRASRILVNTLGALGAIGATTKLAPSMTLGCGAMGGSSTTDNVTAHHLMNVKRIAYGVE</sequence>
<dbReference type="Proteomes" id="UP000183039">
    <property type="component" value="Unassembled WGS sequence"/>
</dbReference>
<dbReference type="GO" id="GO:0016620">
    <property type="term" value="F:oxidoreductase activity, acting on the aldehyde or oxo group of donors, NAD or NADP as acceptor"/>
    <property type="evidence" value="ECO:0007669"/>
    <property type="project" value="InterPro"/>
</dbReference>
<protein>
    <submittedName>
        <fullName evidence="4">Acetaldehyde dehydrogenase (Acetylating)</fullName>
    </submittedName>
</protein>
<evidence type="ECO:0000256" key="2">
    <source>
        <dbReference type="SAM" id="Coils"/>
    </source>
</evidence>
<evidence type="ECO:0000259" key="3">
    <source>
        <dbReference type="Pfam" id="PF00171"/>
    </source>
</evidence>
<accession>A0AA91GDN8</accession>
<evidence type="ECO:0000313" key="5">
    <source>
        <dbReference type="Proteomes" id="UP000183039"/>
    </source>
</evidence>
<organism evidence="4 5">
    <name type="scientific">Enterococcus silesiacus</name>
    <dbReference type="NCBI Taxonomy" id="332949"/>
    <lineage>
        <taxon>Bacteria</taxon>
        <taxon>Bacillati</taxon>
        <taxon>Bacillota</taxon>
        <taxon>Bacilli</taxon>
        <taxon>Lactobacillales</taxon>
        <taxon>Enterococcaceae</taxon>
        <taxon>Enterococcus</taxon>
    </lineage>
</organism>
<keyword evidence="2" id="KW-0175">Coiled coil</keyword>
<dbReference type="InterPro" id="IPR016162">
    <property type="entry name" value="Ald_DH_N"/>
</dbReference>
<evidence type="ECO:0000313" key="4">
    <source>
        <dbReference type="EMBL" id="OJG86541.1"/>
    </source>
</evidence>
<dbReference type="PANTHER" id="PTHR11699">
    <property type="entry name" value="ALDEHYDE DEHYDROGENASE-RELATED"/>
    <property type="match status" value="1"/>
</dbReference>
<feature type="domain" description="Aldehyde dehydrogenase" evidence="3">
    <location>
        <begin position="7"/>
        <end position="273"/>
    </location>
</feature>
<evidence type="ECO:0000256" key="1">
    <source>
        <dbReference type="ARBA" id="ARBA00023002"/>
    </source>
</evidence>
<reference evidence="4 5" key="1">
    <citation type="submission" date="2014-12" db="EMBL/GenBank/DDBJ databases">
        <title>Draft genome sequences of 29 type strains of Enterococci.</title>
        <authorList>
            <person name="Zhong Z."/>
            <person name="Sun Z."/>
            <person name="Liu W."/>
            <person name="Zhang W."/>
            <person name="Zhang H."/>
        </authorList>
    </citation>
    <scope>NUCLEOTIDE SEQUENCE [LARGE SCALE GENOMIC DNA]</scope>
    <source>
        <strain evidence="4 5">DSM 22801</strain>
    </source>
</reference>
<dbReference type="EMBL" id="JXLC01000032">
    <property type="protein sequence ID" value="OJG86541.1"/>
    <property type="molecule type" value="Genomic_DNA"/>
</dbReference>
<name>A0AA91GDN8_9ENTE</name>
<feature type="coiled-coil region" evidence="2">
    <location>
        <begin position="13"/>
        <end position="60"/>
    </location>
</feature>
<dbReference type="SUPFAM" id="SSF53720">
    <property type="entry name" value="ALDH-like"/>
    <property type="match status" value="1"/>
</dbReference>
<dbReference type="InterPro" id="IPR016163">
    <property type="entry name" value="Ald_DH_C"/>
</dbReference>
<dbReference type="InterPro" id="IPR016161">
    <property type="entry name" value="Ald_DH/histidinol_DH"/>
</dbReference>
<dbReference type="Gene3D" id="3.40.309.10">
    <property type="entry name" value="Aldehyde Dehydrogenase, Chain A, domain 2"/>
    <property type="match status" value="1"/>
</dbReference>
<comment type="caution">
    <text evidence="4">The sequence shown here is derived from an EMBL/GenBank/DDBJ whole genome shotgun (WGS) entry which is preliminary data.</text>
</comment>
<gene>
    <name evidence="4" type="ORF">RV15_GL002400</name>
</gene>
<dbReference type="Gene3D" id="3.40.605.10">
    <property type="entry name" value="Aldehyde Dehydrogenase, Chain A, domain 1"/>
    <property type="match status" value="1"/>
</dbReference>
<dbReference type="InterPro" id="IPR015590">
    <property type="entry name" value="Aldehyde_DH_dom"/>
</dbReference>
<proteinExistence type="predicted"/>
<dbReference type="Pfam" id="PF00171">
    <property type="entry name" value="Aldedh"/>
    <property type="match status" value="1"/>
</dbReference>
<dbReference type="CDD" id="cd07122">
    <property type="entry name" value="ALDH_F20_ACDH"/>
    <property type="match status" value="1"/>
</dbReference>